<dbReference type="AlphaFoldDB" id="A0A7M3S9G1"/>
<proteinExistence type="inferred from homology"/>
<evidence type="ECO:0000256" key="4">
    <source>
        <dbReference type="ARBA" id="ARBA00023143"/>
    </source>
</evidence>
<evidence type="ECO:0000259" key="6">
    <source>
        <dbReference type="Pfam" id="PF02465"/>
    </source>
</evidence>
<dbReference type="EMBL" id="AP023368">
    <property type="protein sequence ID" value="BCK01229.1"/>
    <property type="molecule type" value="Genomic_DNA"/>
</dbReference>
<dbReference type="GO" id="GO:0071973">
    <property type="term" value="P:bacterial-type flagellum-dependent cell motility"/>
    <property type="evidence" value="ECO:0007669"/>
    <property type="project" value="TreeGrafter"/>
</dbReference>
<evidence type="ECO:0000313" key="9">
    <source>
        <dbReference type="Proteomes" id="UP000515703"/>
    </source>
</evidence>
<gene>
    <name evidence="8" type="ORF">bsdcttw_42690</name>
</gene>
<sequence length="773" mass="82944">MAIRMSGLISNLDTDSIIKELMTAKSAKKTKLEQQKTKLEWKQEKWADLNTKIYKLYTDQLSKVRLSGNYSTKKVISGNENLVTATATTAAGSGTHTIEIKSLASAQYITGAQVENLKSSDTLASKGIAAGTIIRVTVGTGDSAVVKELEVKDGTSITDFVNTMKDAGLNASFDESQGRFFISSKKTGQAGVFSIATYSADPGKAAALTTAADKLKQEAGLTDDQVTAYRTLLVDLNNKQKTYDSVKDVTSWSKLQDAKQKVADMEEGFYKQKAGQEIISERLAELKLAATDENAAAYKDYKDVETAVQRSYYKLDVDGKVMVPLEFTPAALSNAKSALRQQATATIDQKMKDGTLVYNDPDPAKNVAARNADIDAEYKRLYETYGATEEEGLNNKAKESYQKSLDSALSNAAKAYIATDAGAAKVTARAADLKAETGADSISGAVGAYKTALTDYIGTPVTSAPALLSNLGLADMKVDVSADGKTTTVSPVAGGPTGFILKGSTDAKVSLDGADMTVTGNTLTAAGVTYNLKGAQVGTTVSINVTNDSQSVYDMIKGFIKGYNDVLKEMNTLYNADSAKGYEPLTDDQKQAMSDKQIELWEDKIKDSLLRRDDSLDSVINTFRTSLQGGITIGGKNYTLASLGIVTGSYTEKGLLHIEGDSEDAAYSSKTNKLMDALSSNPEAVANALSGIFGQLSSGLQDKMKSTSLNSALTFYNDKEMKSQVTQYTKDIKDWTTKLKDIEDRYYKQFSAMETALAKIQSSTKSLTNLIGG</sequence>
<keyword evidence="3" id="KW-0175">Coiled coil</keyword>
<organism evidence="8 9">
    <name type="scientific">Anaerocolumna chitinilytica</name>
    <dbReference type="NCBI Taxonomy" id="1727145"/>
    <lineage>
        <taxon>Bacteria</taxon>
        <taxon>Bacillati</taxon>
        <taxon>Bacillota</taxon>
        <taxon>Clostridia</taxon>
        <taxon>Lachnospirales</taxon>
        <taxon>Lachnospiraceae</taxon>
        <taxon>Anaerocolumna</taxon>
    </lineage>
</organism>
<feature type="domain" description="Flagellar hook-associated protein 2 C-terminal" evidence="7">
    <location>
        <begin position="505"/>
        <end position="762"/>
    </location>
</feature>
<dbReference type="PANTHER" id="PTHR30288:SF0">
    <property type="entry name" value="FLAGELLAR HOOK-ASSOCIATED PROTEIN 2"/>
    <property type="match status" value="1"/>
</dbReference>
<name>A0A7M3S9G1_9FIRM</name>
<dbReference type="GO" id="GO:0007155">
    <property type="term" value="P:cell adhesion"/>
    <property type="evidence" value="ECO:0007669"/>
    <property type="project" value="InterPro"/>
</dbReference>
<dbReference type="InterPro" id="IPR003481">
    <property type="entry name" value="FliD_N"/>
</dbReference>
<keyword evidence="5" id="KW-0964">Secreted</keyword>
<protein>
    <recommendedName>
        <fullName evidence="5">Flagellar hook-associated protein 2</fullName>
        <shortName evidence="5">HAP2</shortName>
    </recommendedName>
    <alternativeName>
        <fullName evidence="5">Flagellar cap protein</fullName>
    </alternativeName>
</protein>
<dbReference type="Pfam" id="PF07195">
    <property type="entry name" value="FliD_C"/>
    <property type="match status" value="1"/>
</dbReference>
<accession>A0A7M3S9G1</accession>
<dbReference type="GO" id="GO:0005576">
    <property type="term" value="C:extracellular region"/>
    <property type="evidence" value="ECO:0007669"/>
    <property type="project" value="UniProtKB-SubCell"/>
</dbReference>
<dbReference type="Pfam" id="PF02465">
    <property type="entry name" value="FliD_N"/>
    <property type="match status" value="1"/>
</dbReference>
<evidence type="ECO:0000256" key="1">
    <source>
        <dbReference type="ARBA" id="ARBA00009764"/>
    </source>
</evidence>
<dbReference type="GO" id="GO:0009421">
    <property type="term" value="C:bacterial-type flagellum filament cap"/>
    <property type="evidence" value="ECO:0007669"/>
    <property type="project" value="InterPro"/>
</dbReference>
<evidence type="ECO:0000256" key="3">
    <source>
        <dbReference type="ARBA" id="ARBA00023054"/>
    </source>
</evidence>
<evidence type="ECO:0000313" key="8">
    <source>
        <dbReference type="EMBL" id="BCK01229.1"/>
    </source>
</evidence>
<keyword evidence="9" id="KW-1185">Reference proteome</keyword>
<evidence type="ECO:0000256" key="2">
    <source>
        <dbReference type="ARBA" id="ARBA00011255"/>
    </source>
</evidence>
<dbReference type="InterPro" id="IPR040026">
    <property type="entry name" value="FliD"/>
</dbReference>
<evidence type="ECO:0000256" key="5">
    <source>
        <dbReference type="RuleBase" id="RU362066"/>
    </source>
</evidence>
<feature type="domain" description="Flagellar hook-associated protein 2 N-terminal" evidence="6">
    <location>
        <begin position="10"/>
        <end position="107"/>
    </location>
</feature>
<comment type="subunit">
    <text evidence="2 5">Homopentamer.</text>
</comment>
<evidence type="ECO:0000259" key="7">
    <source>
        <dbReference type="Pfam" id="PF07195"/>
    </source>
</evidence>
<dbReference type="PANTHER" id="PTHR30288">
    <property type="entry name" value="FLAGELLAR CAP/ASSEMBLY PROTEIN FLID"/>
    <property type="match status" value="1"/>
</dbReference>
<dbReference type="GO" id="GO:0009424">
    <property type="term" value="C:bacterial-type flagellum hook"/>
    <property type="evidence" value="ECO:0007669"/>
    <property type="project" value="UniProtKB-UniRule"/>
</dbReference>
<keyword evidence="4 5" id="KW-0975">Bacterial flagellum</keyword>
<dbReference type="Proteomes" id="UP000515703">
    <property type="component" value="Chromosome"/>
</dbReference>
<dbReference type="InterPro" id="IPR010809">
    <property type="entry name" value="FliD_C"/>
</dbReference>
<dbReference type="KEGG" id="acht:bsdcttw_42690"/>
<comment type="function">
    <text evidence="5">Required for morphogenesis and for the elongation of the flagellar filament by facilitating polymerization of the flagellin monomers at the tip of growing filament. Forms a capping structure, which prevents flagellin subunits (transported through the central channel of the flagellum) from leaking out without polymerization at the distal end.</text>
</comment>
<comment type="similarity">
    <text evidence="1 5">Belongs to the FliD family.</text>
</comment>
<comment type="subcellular location">
    <subcellularLocation>
        <location evidence="5">Secreted</location>
    </subcellularLocation>
    <subcellularLocation>
        <location evidence="5">Bacterial flagellum</location>
    </subcellularLocation>
</comment>
<reference evidence="8 9" key="2">
    <citation type="submission" date="2020-08" db="EMBL/GenBank/DDBJ databases">
        <authorList>
            <person name="Ueki A."/>
            <person name="Tonouchi A."/>
        </authorList>
    </citation>
    <scope>NUCLEOTIDE SEQUENCE [LARGE SCALE GENOMIC DNA]</scope>
    <source>
        <strain evidence="8 9">CTTW</strain>
    </source>
</reference>
<reference evidence="8 9" key="1">
    <citation type="submission" date="2020-08" db="EMBL/GenBank/DDBJ databases">
        <title>Draft genome sequencing of an Anaerocolumna strain isolated from anoxic soil subjected to BSD treatment.</title>
        <authorList>
            <person name="Uek A."/>
            <person name="Tonouchi A."/>
        </authorList>
    </citation>
    <scope>NUCLEOTIDE SEQUENCE [LARGE SCALE GENOMIC DNA]</scope>
    <source>
        <strain evidence="8 9">CTTW</strain>
    </source>
</reference>
<dbReference type="RefSeq" id="WP_185256822.1">
    <property type="nucleotide sequence ID" value="NZ_AP023368.1"/>
</dbReference>